<proteinExistence type="predicted"/>
<evidence type="ECO:0000256" key="1">
    <source>
        <dbReference type="SAM" id="MobiDB-lite"/>
    </source>
</evidence>
<keyword evidence="2" id="KW-0732">Signal</keyword>
<feature type="compositionally biased region" description="Polar residues" evidence="1">
    <location>
        <begin position="30"/>
        <end position="60"/>
    </location>
</feature>
<gene>
    <name evidence="3" type="ORF">GK091_03185</name>
</gene>
<feature type="chain" id="PRO_5026784996" description="Curlin associated repeat-containing protein" evidence="2">
    <location>
        <begin position="20"/>
        <end position="133"/>
    </location>
</feature>
<evidence type="ECO:0000313" key="3">
    <source>
        <dbReference type="EMBL" id="NEU65871.1"/>
    </source>
</evidence>
<organism evidence="3 4">
    <name type="scientific">Spirosoma agri</name>
    <dbReference type="NCBI Taxonomy" id="1987381"/>
    <lineage>
        <taxon>Bacteria</taxon>
        <taxon>Pseudomonadati</taxon>
        <taxon>Bacteroidota</taxon>
        <taxon>Cytophagia</taxon>
        <taxon>Cytophagales</taxon>
        <taxon>Cytophagaceae</taxon>
        <taxon>Spirosoma</taxon>
    </lineage>
</organism>
<sequence>MKKLVLSSLAVLSAFVAFSQNQAIINQQGSSGNHATVSQSGTGNSLVLNQNNTDSSNSRQEGNRISLRVDTNTQTTINQRSDGPNSVELSQAGQSSAVINQSSGTDDNTVTLLPGQKPVIQRHSSSKRRQRRH</sequence>
<evidence type="ECO:0000313" key="4">
    <source>
        <dbReference type="Proteomes" id="UP000477386"/>
    </source>
</evidence>
<evidence type="ECO:0000256" key="2">
    <source>
        <dbReference type="SAM" id="SignalP"/>
    </source>
</evidence>
<feature type="compositionally biased region" description="Polar residues" evidence="1">
    <location>
        <begin position="69"/>
        <end position="111"/>
    </location>
</feature>
<feature type="compositionally biased region" description="Basic residues" evidence="1">
    <location>
        <begin position="124"/>
        <end position="133"/>
    </location>
</feature>
<protein>
    <recommendedName>
        <fullName evidence="5">Curlin associated repeat-containing protein</fullName>
    </recommendedName>
</protein>
<dbReference type="EMBL" id="JAAGNZ010000001">
    <property type="protein sequence ID" value="NEU65871.1"/>
    <property type="molecule type" value="Genomic_DNA"/>
</dbReference>
<dbReference type="Proteomes" id="UP000477386">
    <property type="component" value="Unassembled WGS sequence"/>
</dbReference>
<comment type="caution">
    <text evidence="3">The sequence shown here is derived from an EMBL/GenBank/DDBJ whole genome shotgun (WGS) entry which is preliminary data.</text>
</comment>
<evidence type="ECO:0008006" key="5">
    <source>
        <dbReference type="Google" id="ProtNLM"/>
    </source>
</evidence>
<dbReference type="AlphaFoldDB" id="A0A6M0IEW6"/>
<dbReference type="RefSeq" id="WP_164035166.1">
    <property type="nucleotide sequence ID" value="NZ_JAAGNZ010000001.1"/>
</dbReference>
<feature type="signal peptide" evidence="2">
    <location>
        <begin position="1"/>
        <end position="19"/>
    </location>
</feature>
<reference evidence="3 4" key="1">
    <citation type="submission" date="2020-02" db="EMBL/GenBank/DDBJ databases">
        <title>Draft genome sequence of two Spirosoma agri KCTC 52727 and Spirosoma terrae KCTC 52035.</title>
        <authorList>
            <person name="Rojas J."/>
            <person name="Ambika Manirajan B."/>
            <person name="Ratering S."/>
            <person name="Suarez C."/>
            <person name="Schnell S."/>
        </authorList>
    </citation>
    <scope>NUCLEOTIDE SEQUENCE [LARGE SCALE GENOMIC DNA]</scope>
    <source>
        <strain evidence="3 4">KCTC 52727</strain>
    </source>
</reference>
<name>A0A6M0IEW6_9BACT</name>
<accession>A0A6M0IEW6</accession>
<feature type="region of interest" description="Disordered" evidence="1">
    <location>
        <begin position="30"/>
        <end position="133"/>
    </location>
</feature>
<keyword evidence="4" id="KW-1185">Reference proteome</keyword>